<accession>A0A916BDX5</accession>
<dbReference type="PROSITE" id="PS50007">
    <property type="entry name" value="PIPLC_X_DOMAIN"/>
    <property type="match status" value="1"/>
</dbReference>
<keyword evidence="2" id="KW-1185">Reference proteome</keyword>
<proteinExistence type="predicted"/>
<protein>
    <submittedName>
        <fullName evidence="1">Uncharacterized protein</fullName>
    </submittedName>
</protein>
<evidence type="ECO:0000313" key="2">
    <source>
        <dbReference type="Proteomes" id="UP000675882"/>
    </source>
</evidence>
<name>A0A916BDX5_9PROT</name>
<dbReference type="EMBL" id="CAJNBL010000034">
    <property type="protein sequence ID" value="CAE6729035.1"/>
    <property type="molecule type" value="Genomic_DNA"/>
</dbReference>
<dbReference type="Proteomes" id="UP000675882">
    <property type="component" value="Unassembled WGS sequence"/>
</dbReference>
<evidence type="ECO:0000313" key="1">
    <source>
        <dbReference type="EMBL" id="CAE6729035.1"/>
    </source>
</evidence>
<comment type="caution">
    <text evidence="1">The sequence shown here is derived from an EMBL/GenBank/DDBJ whole genome shotgun (WGS) entry which is preliminary data.</text>
</comment>
<dbReference type="Gene3D" id="3.20.20.80">
    <property type="entry name" value="Glycosidases"/>
    <property type="match status" value="1"/>
</dbReference>
<gene>
    <name evidence="1" type="ORF">NTGZN8_40046</name>
</gene>
<organism evidence="1 2">
    <name type="scientific">Candidatus Nitrotoga fabula</name>
    <dbReference type="NCBI Taxonomy" id="2182327"/>
    <lineage>
        <taxon>Bacteria</taxon>
        <taxon>Pseudomonadati</taxon>
        <taxon>Pseudomonadota</taxon>
        <taxon>Betaproteobacteria</taxon>
        <taxon>Nitrosomonadales</taxon>
        <taxon>Gallionellaceae</taxon>
        <taxon>Candidatus Nitrotoga</taxon>
    </lineage>
</organism>
<dbReference type="AlphaFoldDB" id="A0A916BDX5"/>
<sequence length="789" mass="89321">MPYLHSFFWPSLTGRNFLVVITIAGLSLVSGCRNENSPSVIFTDNSIKTSIPESSLLIINPKKPDQNGTEKVAEIPDDNRHVPVEPGIPYQNLAPAYPSYPDGQETEFKLALNVPPSGPGQLHKPADAAERKQRKAEIMNKARFSGNEMSLWMPLLENPHPGPEETFYILFATSGVSFGGAEDIVEQYTSYNSSTVKAGFRIPILYLRTTRGRLHDWEFDPDFDPSIQCGNRRIADDSLNDVIRFATEKRLPVLFTLNGGIWADAACDVPDWDINDQLEKNPLNCQWNEHDRVMPDHYSKTLPGSLDSPELSRGLTLNVYAAEVRRYKKRNLQAAGRALLDFFRDNPDLFVGVSLDPDVYNNPFVADRQWYDYNPHTIRQFREWLRSSGPYDGKTADGTPDLTNYRKKRPLSLMEVNQLAGKNWKKWNEVQPPRVFPKYPRPYWKDPWVREWELFRRHLVDLHYDELSQWLAETGIPVSRIYSSQGFSGHSDKLMPFAVRLDSPVKNFDSGGMSMEGAKPDQGHLGAILYGPSAVNAVRMEGNNSLFATFRRFDENWAVTEYNTSDFRSPADLAILANGYRSFRDLFNYGARFVSPMAWNGSNGIYAGQKGFTAYTAIRNTPLEDAIRDFMVSHANLPRHARYWGFGMPAHKDADGWEALEGSQILWEGDTALLVPASGKAILSAHLESQIDPRYHNQLVLGLQQPEKIMAITVEVADSANQSYVRLTTVEDPSLVHDTLGIHLPLAWNGNIQPEKIRITIQFHAGVEKTRLHYISLHPSSIQPDRKLQ</sequence>
<reference evidence="1" key="1">
    <citation type="submission" date="2021-02" db="EMBL/GenBank/DDBJ databases">
        <authorList>
            <person name="Han P."/>
        </authorList>
    </citation>
    <scope>NUCLEOTIDE SEQUENCE</scope>
    <source>
        <strain evidence="1">Candidatus Nitrotoga sp. ZN8</strain>
    </source>
</reference>